<evidence type="ECO:0000259" key="3">
    <source>
        <dbReference type="PROSITE" id="PS50157"/>
    </source>
</evidence>
<sequence length="103" mass="11698">MEELNKSPFSNILPLPAPEIDGTARSDPTNQPQFRTLGKNAIICTYNLCGARFSRRSDLKRHHMAIHLRAMTFLCSFTGCARATIGFSRKDKRDDHERKIHGI</sequence>
<dbReference type="SMART" id="SM00355">
    <property type="entry name" value="ZnF_C2H2"/>
    <property type="match status" value="2"/>
</dbReference>
<proteinExistence type="predicted"/>
<reference evidence="5" key="2">
    <citation type="submission" date="2015-01" db="EMBL/GenBank/DDBJ databases">
        <title>Evolutionary Origins and Diversification of the Mycorrhizal Mutualists.</title>
        <authorList>
            <consortium name="DOE Joint Genome Institute"/>
            <consortium name="Mycorrhizal Genomics Consortium"/>
            <person name="Kohler A."/>
            <person name="Kuo A."/>
            <person name="Nagy L.G."/>
            <person name="Floudas D."/>
            <person name="Copeland A."/>
            <person name="Barry K.W."/>
            <person name="Cichocki N."/>
            <person name="Veneault-Fourrey C."/>
            <person name="LaButti K."/>
            <person name="Lindquist E.A."/>
            <person name="Lipzen A."/>
            <person name="Lundell T."/>
            <person name="Morin E."/>
            <person name="Murat C."/>
            <person name="Riley R."/>
            <person name="Ohm R."/>
            <person name="Sun H."/>
            <person name="Tunlid A."/>
            <person name="Henrissat B."/>
            <person name="Grigoriev I.V."/>
            <person name="Hibbett D.S."/>
            <person name="Martin F."/>
        </authorList>
    </citation>
    <scope>NUCLEOTIDE SEQUENCE [LARGE SCALE GENOMIC DNA]</scope>
    <source>
        <strain evidence="5">Zn</strain>
    </source>
</reference>
<dbReference type="AlphaFoldDB" id="A0A0C3D8R0"/>
<feature type="domain" description="C2H2-type" evidence="3">
    <location>
        <begin position="42"/>
        <end position="72"/>
    </location>
</feature>
<keyword evidence="5" id="KW-1185">Reference proteome</keyword>
<dbReference type="EMBL" id="KN832880">
    <property type="protein sequence ID" value="KIM98312.1"/>
    <property type="molecule type" value="Genomic_DNA"/>
</dbReference>
<evidence type="ECO:0000313" key="4">
    <source>
        <dbReference type="EMBL" id="KIM98312.1"/>
    </source>
</evidence>
<dbReference type="PROSITE" id="PS50157">
    <property type="entry name" value="ZINC_FINGER_C2H2_2"/>
    <property type="match status" value="1"/>
</dbReference>
<dbReference type="InterPro" id="IPR013087">
    <property type="entry name" value="Znf_C2H2_type"/>
</dbReference>
<dbReference type="OrthoDB" id="2687452at2759"/>
<keyword evidence="1" id="KW-0863">Zinc-finger</keyword>
<gene>
    <name evidence="4" type="ORF">OIDMADRAFT_20052</name>
</gene>
<dbReference type="STRING" id="913774.A0A0C3D8R0"/>
<accession>A0A0C3D8R0</accession>
<reference evidence="4 5" key="1">
    <citation type="submission" date="2014-04" db="EMBL/GenBank/DDBJ databases">
        <authorList>
            <consortium name="DOE Joint Genome Institute"/>
            <person name="Kuo A."/>
            <person name="Martino E."/>
            <person name="Perotto S."/>
            <person name="Kohler A."/>
            <person name="Nagy L.G."/>
            <person name="Floudas D."/>
            <person name="Copeland A."/>
            <person name="Barry K.W."/>
            <person name="Cichocki N."/>
            <person name="Veneault-Fourrey C."/>
            <person name="LaButti K."/>
            <person name="Lindquist E.A."/>
            <person name="Lipzen A."/>
            <person name="Lundell T."/>
            <person name="Morin E."/>
            <person name="Murat C."/>
            <person name="Sun H."/>
            <person name="Tunlid A."/>
            <person name="Henrissat B."/>
            <person name="Grigoriev I.V."/>
            <person name="Hibbett D.S."/>
            <person name="Martin F."/>
            <person name="Nordberg H.P."/>
            <person name="Cantor M.N."/>
            <person name="Hua S.X."/>
        </authorList>
    </citation>
    <scope>NUCLEOTIDE SEQUENCE [LARGE SCALE GENOMIC DNA]</scope>
    <source>
        <strain evidence="4 5">Zn</strain>
    </source>
</reference>
<dbReference type="Proteomes" id="UP000054321">
    <property type="component" value="Unassembled WGS sequence"/>
</dbReference>
<name>A0A0C3D8R0_OIDMZ</name>
<dbReference type="InterPro" id="IPR036236">
    <property type="entry name" value="Znf_C2H2_sf"/>
</dbReference>
<feature type="region of interest" description="Disordered" evidence="2">
    <location>
        <begin position="1"/>
        <end position="33"/>
    </location>
</feature>
<keyword evidence="1" id="KW-0862">Zinc</keyword>
<evidence type="ECO:0000256" key="2">
    <source>
        <dbReference type="SAM" id="MobiDB-lite"/>
    </source>
</evidence>
<protein>
    <recommendedName>
        <fullName evidence="3">C2H2-type domain-containing protein</fullName>
    </recommendedName>
</protein>
<dbReference type="GO" id="GO:0008270">
    <property type="term" value="F:zinc ion binding"/>
    <property type="evidence" value="ECO:0007669"/>
    <property type="project" value="UniProtKB-KW"/>
</dbReference>
<dbReference type="HOGENOM" id="CLU_2264497_0_0_1"/>
<evidence type="ECO:0000256" key="1">
    <source>
        <dbReference type="PROSITE-ProRule" id="PRU00042"/>
    </source>
</evidence>
<dbReference type="InParanoid" id="A0A0C3D8R0"/>
<dbReference type="Gene3D" id="3.30.160.60">
    <property type="entry name" value="Classic Zinc Finger"/>
    <property type="match status" value="1"/>
</dbReference>
<evidence type="ECO:0000313" key="5">
    <source>
        <dbReference type="Proteomes" id="UP000054321"/>
    </source>
</evidence>
<dbReference type="SUPFAM" id="SSF57667">
    <property type="entry name" value="beta-beta-alpha zinc fingers"/>
    <property type="match status" value="1"/>
</dbReference>
<dbReference type="PROSITE" id="PS00028">
    <property type="entry name" value="ZINC_FINGER_C2H2_1"/>
    <property type="match status" value="1"/>
</dbReference>
<organism evidence="4 5">
    <name type="scientific">Oidiodendron maius (strain Zn)</name>
    <dbReference type="NCBI Taxonomy" id="913774"/>
    <lineage>
        <taxon>Eukaryota</taxon>
        <taxon>Fungi</taxon>
        <taxon>Dikarya</taxon>
        <taxon>Ascomycota</taxon>
        <taxon>Pezizomycotina</taxon>
        <taxon>Leotiomycetes</taxon>
        <taxon>Leotiomycetes incertae sedis</taxon>
        <taxon>Myxotrichaceae</taxon>
        <taxon>Oidiodendron</taxon>
    </lineage>
</organism>
<keyword evidence="1" id="KW-0479">Metal-binding</keyword>